<evidence type="ECO:0000313" key="20">
    <source>
        <dbReference type="Proteomes" id="UP001529340"/>
    </source>
</evidence>
<accession>A0ABT7UC21</accession>
<dbReference type="Gene3D" id="1.20.1580.10">
    <property type="entry name" value="ABC transporter ATPase like domain"/>
    <property type="match status" value="3"/>
</dbReference>
<dbReference type="InterPro" id="IPR041102">
    <property type="entry name" value="UvrA_inter"/>
</dbReference>
<evidence type="ECO:0000313" key="19">
    <source>
        <dbReference type="EMBL" id="MDM8157175.1"/>
    </source>
</evidence>
<evidence type="ECO:0000256" key="15">
    <source>
        <dbReference type="ARBA" id="ARBA00039316"/>
    </source>
</evidence>
<organism evidence="19 20">
    <name type="scientific">Amedibacillus dolichus</name>
    <dbReference type="NCBI Taxonomy" id="31971"/>
    <lineage>
        <taxon>Bacteria</taxon>
        <taxon>Bacillati</taxon>
        <taxon>Bacillota</taxon>
        <taxon>Erysipelotrichia</taxon>
        <taxon>Erysipelotrichales</taxon>
        <taxon>Erysipelotrichaceae</taxon>
        <taxon>Amedibacillus</taxon>
    </lineage>
</organism>
<dbReference type="NCBIfam" id="NF001503">
    <property type="entry name" value="PRK00349.1"/>
    <property type="match status" value="1"/>
</dbReference>
<sequence length="939" mass="104494">MNKDWIVIKGARENNLKHIDVNVPRDKFVIMTGVSGSGKTSLAFDTIYAEGQRRYVESLSAYARQFLGNSEKPEVDSIEGLSPAISIDQKTTSNNPRSTVGTVTEIYDYLRLLYARIGVPYCPTHHEPITSQTVKQMIDRIMELPDRTRMVILAPIVKGKKGTHKDLLATLTREGYVRVRIDGEVRILEEVEALEKNKKHDIDVVVDRIVKSDDRSRLHDSLESALKLSDGLAIVAYGEEEILFSSNYACKYCGFSIPKLEPKLFSFNAPFGACPECKGLGFTQKVDIDYLIPDRSKSIAQGGIVYYKNIVNTENLEWQRFAALLAHYHVSVDTPIEQIDPHALEMLLYGSDEPIAYTLYSRSGNVTKKREFIEGVVTHIERRYMETTSSMSREWLGTFMAEMPCPTCGGKRLNEQALSVYVGGKNIYEWTTMSVKEAAVFMEELQLSRQQEEIARLIVKEIKDRLGFLNNVGLGYLTLDRIAGSLSGGEAQRIRLATQIGSHLSGVLYVLDEPSIGLHQRDNDRLIDTLKDMRDLGNSLIVVEHDEDTMRASDYIIDIGPGAGIHGGEVVAAGTPQEVMADERSITGAYLSGRMKIEVPKVRRKGNGHKLRIVKAACNNLKNVTVDFPLGTFICVSGVSGSGKSSLVNEILTKGIQHALGRVRIKPGKHKEIKGIEYIDKIINIDQDPIGRTPRSNPATYTGVFDDIRELYAQTPEARLRGYDRGRFSFNVKGGRCEACQGDGILRISMHFLPDVYVPCEECGGKRYNEETLQVTYKGKNIYDVLEMSVEEAIDFFASVPRIRHKLETLRDVGLGYVKLGQSATTLSGGEAQRVKLASELQRKATGKTLFVLDEPTTGLHTHDVKKLLEVLQRIVDNGDTVIVIEHNLDVLKSADHLIDLGPEGGDEGGTIVATGTPEQVAANEQSYTGRYLKRLLED</sequence>
<dbReference type="InterPro" id="IPR027417">
    <property type="entry name" value="P-loop_NTPase"/>
</dbReference>
<keyword evidence="20" id="KW-1185">Reference proteome</keyword>
<dbReference type="Gene3D" id="3.30.190.20">
    <property type="match status" value="1"/>
</dbReference>
<dbReference type="InterPro" id="IPR004602">
    <property type="entry name" value="UvrA"/>
</dbReference>
<dbReference type="Gene3D" id="1.10.8.280">
    <property type="entry name" value="ABC transporter ATPase domain-like"/>
    <property type="match status" value="1"/>
</dbReference>
<evidence type="ECO:0000256" key="11">
    <source>
        <dbReference type="ARBA" id="ARBA00022881"/>
    </source>
</evidence>
<evidence type="ECO:0000256" key="1">
    <source>
        <dbReference type="ARBA" id="ARBA00004496"/>
    </source>
</evidence>
<dbReference type="PROSITE" id="PS50893">
    <property type="entry name" value="ABC_TRANSPORTER_2"/>
    <property type="match status" value="1"/>
</dbReference>
<evidence type="ECO:0000256" key="13">
    <source>
        <dbReference type="ARBA" id="ARBA00023204"/>
    </source>
</evidence>
<comment type="subcellular location">
    <subcellularLocation>
        <location evidence="1 17">Cytoplasm</location>
    </subcellularLocation>
</comment>
<keyword evidence="9 17" id="KW-0862">Zinc</keyword>
<dbReference type="CDD" id="cd03271">
    <property type="entry name" value="ABC_UvrA_II"/>
    <property type="match status" value="1"/>
</dbReference>
<dbReference type="InterPro" id="IPR041552">
    <property type="entry name" value="UvrA_DNA-bd"/>
</dbReference>
<gene>
    <name evidence="17 19" type="primary">uvrA</name>
    <name evidence="19" type="ORF">QUV96_05915</name>
</gene>
<keyword evidence="8 17" id="KW-0863">Zinc-finger</keyword>
<comment type="function">
    <text evidence="17">The UvrABC repair system catalyzes the recognition and processing of DNA lesions. UvrA is an ATPase and a DNA-binding protein. A damage recognition complex composed of 2 UvrA and 2 UvrB subunits scans DNA for abnormalities. When the presence of a lesion has been verified by UvrB, the UvrA molecules dissociate.</text>
</comment>
<evidence type="ECO:0000259" key="18">
    <source>
        <dbReference type="PROSITE" id="PS50893"/>
    </source>
</evidence>
<keyword evidence="3 17" id="KW-0479">Metal-binding</keyword>
<dbReference type="HAMAP" id="MF_00205">
    <property type="entry name" value="UvrA"/>
    <property type="match status" value="1"/>
</dbReference>
<dbReference type="Proteomes" id="UP001529340">
    <property type="component" value="Unassembled WGS sequence"/>
</dbReference>
<evidence type="ECO:0000256" key="9">
    <source>
        <dbReference type="ARBA" id="ARBA00022833"/>
    </source>
</evidence>
<keyword evidence="2 17" id="KW-0963">Cytoplasm</keyword>
<keyword evidence="19" id="KW-0378">Hydrolase</keyword>
<keyword evidence="12 17" id="KW-0238">DNA-binding</keyword>
<comment type="caution">
    <text evidence="19">The sequence shown here is derived from an EMBL/GenBank/DDBJ whole genome shotgun (WGS) entry which is preliminary data.</text>
</comment>
<feature type="domain" description="ABC transporter" evidence="18">
    <location>
        <begin position="597"/>
        <end position="934"/>
    </location>
</feature>
<keyword evidence="5 17" id="KW-0547">Nucleotide-binding</keyword>
<protein>
    <recommendedName>
        <fullName evidence="15 17">UvrABC system protein A</fullName>
        <shortName evidence="17">UvrA protein</shortName>
    </recommendedName>
    <alternativeName>
        <fullName evidence="16 17">Excinuclease ABC subunit A</fullName>
    </alternativeName>
</protein>
<comment type="similarity">
    <text evidence="14 17">Belongs to the ABC transporter superfamily. UvrA family.</text>
</comment>
<dbReference type="PROSITE" id="PS00211">
    <property type="entry name" value="ABC_TRANSPORTER_1"/>
    <property type="match status" value="2"/>
</dbReference>
<feature type="zinc finger region" description="C4-type" evidence="17">
    <location>
        <begin position="737"/>
        <end position="763"/>
    </location>
</feature>
<proteinExistence type="inferred from homology"/>
<feature type="zinc finger region" description="C4-type" evidence="17">
    <location>
        <begin position="250"/>
        <end position="277"/>
    </location>
</feature>
<evidence type="ECO:0000256" key="7">
    <source>
        <dbReference type="ARBA" id="ARBA00022769"/>
    </source>
</evidence>
<dbReference type="Pfam" id="PF17755">
    <property type="entry name" value="UvrA_DNA-bind"/>
    <property type="match status" value="1"/>
</dbReference>
<dbReference type="Gene3D" id="3.40.50.300">
    <property type="entry name" value="P-loop containing nucleotide triphosphate hydrolases"/>
    <property type="match status" value="3"/>
</dbReference>
<keyword evidence="6 17" id="KW-0227">DNA damage</keyword>
<dbReference type="PANTHER" id="PTHR43152:SF3">
    <property type="entry name" value="UVRABC SYSTEM PROTEIN A"/>
    <property type="match status" value="1"/>
</dbReference>
<keyword evidence="13 17" id="KW-0234">DNA repair</keyword>
<dbReference type="PANTHER" id="PTHR43152">
    <property type="entry name" value="UVRABC SYSTEM PROTEIN A"/>
    <property type="match status" value="1"/>
</dbReference>
<evidence type="ECO:0000256" key="2">
    <source>
        <dbReference type="ARBA" id="ARBA00022490"/>
    </source>
</evidence>
<evidence type="ECO:0000256" key="16">
    <source>
        <dbReference type="ARBA" id="ARBA00042156"/>
    </source>
</evidence>
<dbReference type="RefSeq" id="WP_289607637.1">
    <property type="nucleotide sequence ID" value="NZ_JAUDCG010000020.1"/>
</dbReference>
<evidence type="ECO:0000256" key="4">
    <source>
        <dbReference type="ARBA" id="ARBA00022737"/>
    </source>
</evidence>
<keyword evidence="4 17" id="KW-0677">Repeat</keyword>
<comment type="caution">
    <text evidence="17">Lacks conserved residue(s) required for the propagation of feature annotation.</text>
</comment>
<reference evidence="19" key="2">
    <citation type="submission" date="2023-06" db="EMBL/GenBank/DDBJ databases">
        <authorList>
            <person name="Zeman M."/>
            <person name="Kubasova T."/>
            <person name="Jahodarova E."/>
            <person name="Nykrynova M."/>
            <person name="Rychlik I."/>
        </authorList>
    </citation>
    <scope>NUCLEOTIDE SEQUENCE</scope>
    <source>
        <strain evidence="19">ET39</strain>
    </source>
</reference>
<dbReference type="EMBL" id="JAUDCG010000020">
    <property type="protein sequence ID" value="MDM8157175.1"/>
    <property type="molecule type" value="Genomic_DNA"/>
</dbReference>
<reference evidence="19" key="1">
    <citation type="submission" date="2023-06" db="EMBL/GenBank/DDBJ databases">
        <title>Identification and characterization of horizontal gene transfer across gut microbiota members of farm animals based on homology search.</title>
        <authorList>
            <person name="Schwarzerova J."/>
            <person name="Nykrynova M."/>
            <person name="Jureckova K."/>
            <person name="Cejkova D."/>
            <person name="Rychlik I."/>
        </authorList>
    </citation>
    <scope>NUCLEOTIDE SEQUENCE</scope>
    <source>
        <strain evidence="19">ET39</strain>
    </source>
</reference>
<evidence type="ECO:0000256" key="12">
    <source>
        <dbReference type="ARBA" id="ARBA00023125"/>
    </source>
</evidence>
<evidence type="ECO:0000256" key="3">
    <source>
        <dbReference type="ARBA" id="ARBA00022723"/>
    </source>
</evidence>
<dbReference type="InterPro" id="IPR003439">
    <property type="entry name" value="ABC_transporter-like_ATP-bd"/>
</dbReference>
<dbReference type="InterPro" id="IPR017871">
    <property type="entry name" value="ABC_transporter-like_CS"/>
</dbReference>
<keyword evidence="10 17" id="KW-0067">ATP-binding</keyword>
<keyword evidence="11 17" id="KW-0267">Excision nuclease</keyword>
<feature type="binding site" evidence="17">
    <location>
        <begin position="638"/>
        <end position="645"/>
    </location>
    <ligand>
        <name>ATP</name>
        <dbReference type="ChEBI" id="CHEBI:30616"/>
    </ligand>
</feature>
<dbReference type="NCBIfam" id="TIGR00630">
    <property type="entry name" value="uvra"/>
    <property type="match status" value="1"/>
</dbReference>
<evidence type="ECO:0000256" key="14">
    <source>
        <dbReference type="ARBA" id="ARBA00038000"/>
    </source>
</evidence>
<comment type="subunit">
    <text evidence="17">Forms a heterotetramer with UvrB during the search for lesions.</text>
</comment>
<evidence type="ECO:0000256" key="10">
    <source>
        <dbReference type="ARBA" id="ARBA00022840"/>
    </source>
</evidence>
<name>A0ABT7UC21_9FIRM</name>
<evidence type="ECO:0000256" key="6">
    <source>
        <dbReference type="ARBA" id="ARBA00022763"/>
    </source>
</evidence>
<evidence type="ECO:0000256" key="17">
    <source>
        <dbReference type="HAMAP-Rule" id="MF_00205"/>
    </source>
</evidence>
<dbReference type="Pfam" id="PF17760">
    <property type="entry name" value="UvrA_inter"/>
    <property type="match status" value="1"/>
</dbReference>
<keyword evidence="17" id="KW-0742">SOS response</keyword>
<dbReference type="GO" id="GO:0016787">
    <property type="term" value="F:hydrolase activity"/>
    <property type="evidence" value="ECO:0007669"/>
    <property type="project" value="UniProtKB-KW"/>
</dbReference>
<evidence type="ECO:0000256" key="8">
    <source>
        <dbReference type="ARBA" id="ARBA00022771"/>
    </source>
</evidence>
<evidence type="ECO:0000256" key="5">
    <source>
        <dbReference type="ARBA" id="ARBA00022741"/>
    </source>
</evidence>
<keyword evidence="7 17" id="KW-0228">DNA excision</keyword>
<dbReference type="SUPFAM" id="SSF52540">
    <property type="entry name" value="P-loop containing nucleoside triphosphate hydrolases"/>
    <property type="match status" value="2"/>
</dbReference>